<feature type="region of interest" description="Disordered" evidence="1">
    <location>
        <begin position="1"/>
        <end position="22"/>
    </location>
</feature>
<sequence length="509" mass="57276">MTNGIEETPPPGFSTLTPLPGPNVGELPPLTVSTFTARSPENTPLTNRASTSTNLDHVICSAFIEANYEVLESLLREHRKQIRNKDLRTELDYYSEEYDEEREMEPRHAQFEEAPNRVERESDGRRPTERRIEEGGSRGGNLPPLLATHLGRSENGQPLQSTLTSGPKGVTLPLEGHPLSSPRRAKFRSHFSQQKKFMTTHLAVHNIKQKDGESTKAFVTRYTDDTLLILGLHEEQRNSGFVHGLKTRSLMEFLSTDLPTTYKGIKKGKVKVLDTQLSKWKKGDKDIVPAEAPILMAPTIPQIMLSLGSEYPKDTSIGSLRVDSKTPLVGFSGEYSWPLGEVPLEVTIEEGPYTRTEVLNFMTVRSNSPYNLLLGRTTMQKMESNKIEEGQKKIKETIPEVTKDVLSCVGVEERVIVNDRYPKQTVVIGKQLPTCYKKKLQDLLRSNADIFAWTYADMTGIPRTIMVEGKPFSTEHALNEYKHVEPVKQKKRWLAPDLNEAACKSGRAH</sequence>
<feature type="compositionally biased region" description="Basic and acidic residues" evidence="1">
    <location>
        <begin position="104"/>
        <end position="136"/>
    </location>
</feature>
<evidence type="ECO:0000313" key="2">
    <source>
        <dbReference type="EMBL" id="GJT80981.1"/>
    </source>
</evidence>
<dbReference type="EMBL" id="BQNB010019042">
    <property type="protein sequence ID" value="GJT80981.1"/>
    <property type="molecule type" value="Genomic_DNA"/>
</dbReference>
<reference evidence="2" key="1">
    <citation type="journal article" date="2022" name="Int. J. Mol. Sci.">
        <title>Draft Genome of Tanacetum Coccineum: Genomic Comparison of Closely Related Tanacetum-Family Plants.</title>
        <authorList>
            <person name="Yamashiro T."/>
            <person name="Shiraishi A."/>
            <person name="Nakayama K."/>
            <person name="Satake H."/>
        </authorList>
    </citation>
    <scope>NUCLEOTIDE SEQUENCE</scope>
</reference>
<evidence type="ECO:0008006" key="4">
    <source>
        <dbReference type="Google" id="ProtNLM"/>
    </source>
</evidence>
<name>A0ABQ5H0I5_9ASTR</name>
<feature type="region of interest" description="Disordered" evidence="1">
    <location>
        <begin position="98"/>
        <end position="168"/>
    </location>
</feature>
<evidence type="ECO:0000256" key="1">
    <source>
        <dbReference type="SAM" id="MobiDB-lite"/>
    </source>
</evidence>
<feature type="compositionally biased region" description="Polar residues" evidence="1">
    <location>
        <begin position="154"/>
        <end position="165"/>
    </location>
</feature>
<dbReference type="Proteomes" id="UP001151760">
    <property type="component" value="Unassembled WGS sequence"/>
</dbReference>
<organism evidence="2 3">
    <name type="scientific">Tanacetum coccineum</name>
    <dbReference type="NCBI Taxonomy" id="301880"/>
    <lineage>
        <taxon>Eukaryota</taxon>
        <taxon>Viridiplantae</taxon>
        <taxon>Streptophyta</taxon>
        <taxon>Embryophyta</taxon>
        <taxon>Tracheophyta</taxon>
        <taxon>Spermatophyta</taxon>
        <taxon>Magnoliopsida</taxon>
        <taxon>eudicotyledons</taxon>
        <taxon>Gunneridae</taxon>
        <taxon>Pentapetalae</taxon>
        <taxon>asterids</taxon>
        <taxon>campanulids</taxon>
        <taxon>Asterales</taxon>
        <taxon>Asteraceae</taxon>
        <taxon>Asteroideae</taxon>
        <taxon>Anthemideae</taxon>
        <taxon>Anthemidinae</taxon>
        <taxon>Tanacetum</taxon>
    </lineage>
</organism>
<evidence type="ECO:0000313" key="3">
    <source>
        <dbReference type="Proteomes" id="UP001151760"/>
    </source>
</evidence>
<accession>A0ABQ5H0I5</accession>
<protein>
    <recommendedName>
        <fullName evidence="4">Reverse transcriptase domain-containing protein</fullName>
    </recommendedName>
</protein>
<comment type="caution">
    <text evidence="2">The sequence shown here is derived from an EMBL/GenBank/DDBJ whole genome shotgun (WGS) entry which is preliminary data.</text>
</comment>
<reference evidence="2" key="2">
    <citation type="submission" date="2022-01" db="EMBL/GenBank/DDBJ databases">
        <authorList>
            <person name="Yamashiro T."/>
            <person name="Shiraishi A."/>
            <person name="Satake H."/>
            <person name="Nakayama K."/>
        </authorList>
    </citation>
    <scope>NUCLEOTIDE SEQUENCE</scope>
</reference>
<keyword evidence="3" id="KW-1185">Reference proteome</keyword>
<gene>
    <name evidence="2" type="ORF">Tco_1055323</name>
</gene>
<proteinExistence type="predicted"/>